<evidence type="ECO:0000313" key="3">
    <source>
        <dbReference type="Proteomes" id="UP001159363"/>
    </source>
</evidence>
<proteinExistence type="predicted"/>
<keyword evidence="3" id="KW-1185">Reference proteome</keyword>
<dbReference type="Proteomes" id="UP001159363">
    <property type="component" value="Chromosome 4"/>
</dbReference>
<name>A0ABQ9HE89_9NEOP</name>
<reference evidence="2 3" key="1">
    <citation type="submission" date="2023-02" db="EMBL/GenBank/DDBJ databases">
        <title>LHISI_Scaffold_Assembly.</title>
        <authorList>
            <person name="Stuart O.P."/>
            <person name="Cleave R."/>
            <person name="Magrath M.J.L."/>
            <person name="Mikheyev A.S."/>
        </authorList>
    </citation>
    <scope>NUCLEOTIDE SEQUENCE [LARGE SCALE GENOMIC DNA]</scope>
    <source>
        <strain evidence="2">Daus_M_001</strain>
        <tissue evidence="2">Leg muscle</tissue>
    </source>
</reference>
<protein>
    <submittedName>
        <fullName evidence="2">Uncharacterized protein</fullName>
    </submittedName>
</protein>
<feature type="compositionally biased region" description="Low complexity" evidence="1">
    <location>
        <begin position="392"/>
        <end position="411"/>
    </location>
</feature>
<comment type="caution">
    <text evidence="2">The sequence shown here is derived from an EMBL/GenBank/DDBJ whole genome shotgun (WGS) entry which is preliminary data.</text>
</comment>
<accession>A0ABQ9HE89</accession>
<organism evidence="2 3">
    <name type="scientific">Dryococelus australis</name>
    <dbReference type="NCBI Taxonomy" id="614101"/>
    <lineage>
        <taxon>Eukaryota</taxon>
        <taxon>Metazoa</taxon>
        <taxon>Ecdysozoa</taxon>
        <taxon>Arthropoda</taxon>
        <taxon>Hexapoda</taxon>
        <taxon>Insecta</taxon>
        <taxon>Pterygota</taxon>
        <taxon>Neoptera</taxon>
        <taxon>Polyneoptera</taxon>
        <taxon>Phasmatodea</taxon>
        <taxon>Verophasmatodea</taxon>
        <taxon>Anareolatae</taxon>
        <taxon>Phasmatidae</taxon>
        <taxon>Eurycanthinae</taxon>
        <taxon>Dryococelus</taxon>
    </lineage>
</organism>
<gene>
    <name evidence="2" type="ORF">PR048_014458</name>
</gene>
<sequence>MQCHDGNTARLARRSDEALEVCVSVARIALSLLDLGRGVPTGIHPTLNQREILRDHARFAACSRFTRTARRELLANKNFVLVPSVARSESHGLQETQEKKKTTHGQRLRKKYTNPVMYGTLRTTVGFVHFTHPSSSSSRHLLPLQQLTATLLRLTTLSAHYYAHRRTDKRITPLLVWVPTVPAIIVPRRAQLYLIYSMRLAEKVRTPEVFPPSCSTHRPMLRSSLSTSSSHFGAKNLPPHRSTFPKTFLSTILSTEHCWRKKERAIWQLCGKPNRIAFVFIFEIVASRAKDILSRSHSIHYDSRWYSSDDDRAGKTREGTRTPIERERRLSANAARRRSEHGTGAALGLLTVSWSPPPAATHRCYCLLAVPSHFFEFNRRKITTRRADDVLQPHSPQTLSSLSPTGLSSFSMAPPLSGREESWGHARPTDAPWNYGVRRHNIQGSVLFRQFRHQVFQRAAVAKWLDCSPPNKAAQVKSPDRSRILASGNRAGRCLWSAGFFFSLGSPVLPVLEFRRCSILTSFHPHRLSRPCCQQPRNLATKICVTTTFRLCSPFAVTCHFSGALLKIHFPDIPPPPPECKSAGNGKSRENPSIRDIVRHDYHVKKYPGATLVEIEPVSPRLGGEQPSHCTTTAPTAVARYHPAAGKPVTPGWLGPCRRHCKLMNCVAAVNCPWERMWVRPQQSGGDVGLDWCSLRRPAPPTLCGLGIQPRVLSQPLRQGRSCCPPTSTDLWCVRQFKVTYCKASADQFMCGVAQLLSQFVTRSESWCLYTRARDTRVNSKGCTSDKPAGVAAVCPMLYWWPGTRLSVVYCDIVIV</sequence>
<dbReference type="EMBL" id="JARBHB010000005">
    <property type="protein sequence ID" value="KAJ8882646.1"/>
    <property type="molecule type" value="Genomic_DNA"/>
</dbReference>
<evidence type="ECO:0000313" key="2">
    <source>
        <dbReference type="EMBL" id="KAJ8882646.1"/>
    </source>
</evidence>
<evidence type="ECO:0000256" key="1">
    <source>
        <dbReference type="SAM" id="MobiDB-lite"/>
    </source>
</evidence>
<feature type="region of interest" description="Disordered" evidence="1">
    <location>
        <begin position="388"/>
        <end position="411"/>
    </location>
</feature>